<dbReference type="STRING" id="1685010.A0O34_00455"/>
<keyword evidence="2" id="KW-1185">Reference proteome</keyword>
<dbReference type="AlphaFoldDB" id="A0A172XQ19"/>
<evidence type="ECO:0000313" key="2">
    <source>
        <dbReference type="Proteomes" id="UP000077824"/>
    </source>
</evidence>
<evidence type="ECO:0000313" key="1">
    <source>
        <dbReference type="EMBL" id="ANF49117.1"/>
    </source>
</evidence>
<organism evidence="1 2">
    <name type="scientific">Chryseobacterium glaciei</name>
    <dbReference type="NCBI Taxonomy" id="1685010"/>
    <lineage>
        <taxon>Bacteria</taxon>
        <taxon>Pseudomonadati</taxon>
        <taxon>Bacteroidota</taxon>
        <taxon>Flavobacteriia</taxon>
        <taxon>Flavobacteriales</taxon>
        <taxon>Weeksellaceae</taxon>
        <taxon>Chryseobacterium group</taxon>
        <taxon>Chryseobacterium</taxon>
    </lineage>
</organism>
<dbReference type="KEGG" id="chh:A0O34_00455"/>
<proteinExistence type="predicted"/>
<gene>
    <name evidence="1" type="ORF">A0O34_00455</name>
</gene>
<dbReference type="RefSeq" id="WP_066750039.1">
    <property type="nucleotide sequence ID" value="NZ_CP015199.1"/>
</dbReference>
<dbReference type="Proteomes" id="UP000077824">
    <property type="component" value="Chromosome"/>
</dbReference>
<sequence length="74" mass="8680">MNIDNYQNLKGKNKTQIVDELGEEFNFFPADMWTYTLGKSWFGQKKILVILFENDTAVKLYTKRTYGKFSSSNL</sequence>
<protein>
    <submittedName>
        <fullName evidence="1">Uncharacterized protein</fullName>
    </submittedName>
</protein>
<dbReference type="OrthoDB" id="1263809at2"/>
<reference evidence="1 2" key="1">
    <citation type="submission" date="2016-04" db="EMBL/GenBank/DDBJ databases">
        <title>Complete Genome Sequence of Chryseobacterium sp. IHBB 10212.</title>
        <authorList>
            <person name="Pal M."/>
            <person name="Swarnkar M.K."/>
            <person name="Kaushal K."/>
            <person name="Chhibber S."/>
            <person name="Singh A.K."/>
            <person name="Gulati A."/>
        </authorList>
    </citation>
    <scope>NUCLEOTIDE SEQUENCE [LARGE SCALE GENOMIC DNA]</scope>
    <source>
        <strain evidence="1 2">IHBB 10212</strain>
    </source>
</reference>
<dbReference type="EMBL" id="CP015199">
    <property type="protein sequence ID" value="ANF49117.1"/>
    <property type="molecule type" value="Genomic_DNA"/>
</dbReference>
<accession>A0A172XQ19</accession>
<name>A0A172XQ19_9FLAO</name>